<gene>
    <name evidence="2" type="ORF">BGI27_12115</name>
    <name evidence="3" type="ORF">CGU29_11670</name>
</gene>
<evidence type="ECO:0000259" key="1">
    <source>
        <dbReference type="Pfam" id="PF09791"/>
    </source>
</evidence>
<organism evidence="3 4">
    <name type="scientific">Candidatus Dactylopiibacterium carminicum</name>
    <dbReference type="NCBI Taxonomy" id="857335"/>
    <lineage>
        <taxon>Bacteria</taxon>
        <taxon>Pseudomonadati</taxon>
        <taxon>Pseudomonadota</taxon>
        <taxon>Betaproteobacteria</taxon>
        <taxon>Rhodocyclales</taxon>
        <taxon>Rhodocyclaceae</taxon>
        <taxon>Candidatus Dactylopiibacterium</taxon>
    </lineage>
</organism>
<evidence type="ECO:0000313" key="5">
    <source>
        <dbReference type="Proteomes" id="UP000623509"/>
    </source>
</evidence>
<dbReference type="InterPro" id="IPR019180">
    <property type="entry name" value="Oxidoreductase-like_N"/>
</dbReference>
<feature type="domain" description="Oxidoreductase-like" evidence="1">
    <location>
        <begin position="2"/>
        <end position="38"/>
    </location>
</feature>
<dbReference type="Proteomes" id="UP000623509">
    <property type="component" value="Unassembled WGS sequence"/>
</dbReference>
<evidence type="ECO:0000313" key="2">
    <source>
        <dbReference type="EMBL" id="KAF7598652.1"/>
    </source>
</evidence>
<dbReference type="OrthoDB" id="5797329at2"/>
<keyword evidence="5" id="KW-1185">Reference proteome</keyword>
<name>A0A272EQQ2_9RHOO</name>
<evidence type="ECO:0000313" key="3">
    <source>
        <dbReference type="EMBL" id="PAS92418.1"/>
    </source>
</evidence>
<dbReference type="Pfam" id="PF09791">
    <property type="entry name" value="Oxidored-like"/>
    <property type="match status" value="1"/>
</dbReference>
<dbReference type="AlphaFoldDB" id="A0A272EQQ2"/>
<dbReference type="Proteomes" id="UP000216107">
    <property type="component" value="Unassembled WGS sequence"/>
</dbReference>
<evidence type="ECO:0000313" key="4">
    <source>
        <dbReference type="Proteomes" id="UP000216107"/>
    </source>
</evidence>
<dbReference type="EMBL" id="NMRN01000039">
    <property type="protein sequence ID" value="PAS92418.1"/>
    <property type="molecule type" value="Genomic_DNA"/>
</dbReference>
<dbReference type="EMBL" id="MDUX01000042">
    <property type="protein sequence ID" value="KAF7598652.1"/>
    <property type="molecule type" value="Genomic_DNA"/>
</dbReference>
<protein>
    <recommendedName>
        <fullName evidence="1">Oxidoreductase-like domain-containing protein</fullName>
    </recommendedName>
</protein>
<accession>A0A272EQQ2</accession>
<reference evidence="3 4" key="2">
    <citation type="submission" date="2017-07" db="EMBL/GenBank/DDBJ databases">
        <title>Candidatus Dactylopiibacterium carminicum, a nitrogen-fixing symbiont of the cochineal insect Dactylopius coccus and Dactylopius opuntiae (Hemiptera: Coccoidea: Dactylopiidae).</title>
        <authorList>
            <person name="Vera A."/>
        </authorList>
    </citation>
    <scope>NUCLEOTIDE SEQUENCE [LARGE SCALE GENOMIC DNA]</scope>
    <source>
        <strain evidence="3 4">NFDCM</strain>
    </source>
</reference>
<proteinExistence type="predicted"/>
<sequence length="47" mass="5389">MPPEPPGDFDCCQNGCGEACVWEIHEYAKRDYARKLAAWLARHPEQV</sequence>
<reference evidence="2 5" key="1">
    <citation type="submission" date="2016-08" db="EMBL/GenBank/DDBJ databases">
        <title>Candidatus Dactylopiibacterium carminicum genome sequence.</title>
        <authorList>
            <person name="Ramirez-Puebla S.T."/>
            <person name="Ormeno-Orrillo E."/>
            <person name="Vera-Ponce De Leon A."/>
            <person name="Luis L."/>
            <person name="Sanchez-Flores A."/>
            <person name="Monica R."/>
            <person name="Martinez-Romero E."/>
        </authorList>
    </citation>
    <scope>NUCLEOTIDE SEQUENCE [LARGE SCALE GENOMIC DNA]</scope>
    <source>
        <strain evidence="2">END1</strain>
    </source>
</reference>
<comment type="caution">
    <text evidence="3">The sequence shown here is derived from an EMBL/GenBank/DDBJ whole genome shotgun (WGS) entry which is preliminary data.</text>
</comment>